<reference evidence="1 2" key="1">
    <citation type="submission" date="2014-04" db="EMBL/GenBank/DDBJ databases">
        <authorList>
            <consortium name="DOE Joint Genome Institute"/>
            <person name="Kuo A."/>
            <person name="Kohler A."/>
            <person name="Jargeat P."/>
            <person name="Nagy L.G."/>
            <person name="Floudas D."/>
            <person name="Copeland A."/>
            <person name="Barry K.W."/>
            <person name="Cichocki N."/>
            <person name="Veneault-Fourrey C."/>
            <person name="LaButti K."/>
            <person name="Lindquist E.A."/>
            <person name="Lipzen A."/>
            <person name="Lundell T."/>
            <person name="Morin E."/>
            <person name="Murat C."/>
            <person name="Sun H."/>
            <person name="Tunlid A."/>
            <person name="Henrissat B."/>
            <person name="Grigoriev I.V."/>
            <person name="Hibbett D.S."/>
            <person name="Martin F."/>
            <person name="Nordberg H.P."/>
            <person name="Cantor M.N."/>
            <person name="Hua S.X."/>
        </authorList>
    </citation>
    <scope>NUCLEOTIDE SEQUENCE [LARGE SCALE GENOMIC DNA]</scope>
    <source>
        <strain evidence="1 2">Ve08.2h10</strain>
    </source>
</reference>
<proteinExistence type="predicted"/>
<name>A0A0D0CAM9_9AGAM</name>
<dbReference type="InParanoid" id="A0A0D0CAM9"/>
<protein>
    <submittedName>
        <fullName evidence="1">Uncharacterized protein</fullName>
    </submittedName>
</protein>
<dbReference type="AlphaFoldDB" id="A0A0D0CAM9"/>
<evidence type="ECO:0000313" key="2">
    <source>
        <dbReference type="Proteomes" id="UP000054538"/>
    </source>
</evidence>
<keyword evidence="2" id="KW-1185">Reference proteome</keyword>
<organism evidence="1 2">
    <name type="scientific">Paxillus rubicundulus Ve08.2h10</name>
    <dbReference type="NCBI Taxonomy" id="930991"/>
    <lineage>
        <taxon>Eukaryota</taxon>
        <taxon>Fungi</taxon>
        <taxon>Dikarya</taxon>
        <taxon>Basidiomycota</taxon>
        <taxon>Agaricomycotina</taxon>
        <taxon>Agaricomycetes</taxon>
        <taxon>Agaricomycetidae</taxon>
        <taxon>Boletales</taxon>
        <taxon>Paxilineae</taxon>
        <taxon>Paxillaceae</taxon>
        <taxon>Paxillus</taxon>
    </lineage>
</organism>
<dbReference type="HOGENOM" id="CLU_2979782_0_0_1"/>
<dbReference type="Proteomes" id="UP000054538">
    <property type="component" value="Unassembled WGS sequence"/>
</dbReference>
<accession>A0A0D0CAM9</accession>
<dbReference type="EMBL" id="KN830604">
    <property type="protein sequence ID" value="KIK72643.1"/>
    <property type="molecule type" value="Genomic_DNA"/>
</dbReference>
<reference evidence="2" key="2">
    <citation type="submission" date="2015-01" db="EMBL/GenBank/DDBJ databases">
        <title>Evolutionary Origins and Diversification of the Mycorrhizal Mutualists.</title>
        <authorList>
            <consortium name="DOE Joint Genome Institute"/>
            <consortium name="Mycorrhizal Genomics Consortium"/>
            <person name="Kohler A."/>
            <person name="Kuo A."/>
            <person name="Nagy L.G."/>
            <person name="Floudas D."/>
            <person name="Copeland A."/>
            <person name="Barry K.W."/>
            <person name="Cichocki N."/>
            <person name="Veneault-Fourrey C."/>
            <person name="LaButti K."/>
            <person name="Lindquist E.A."/>
            <person name="Lipzen A."/>
            <person name="Lundell T."/>
            <person name="Morin E."/>
            <person name="Murat C."/>
            <person name="Riley R."/>
            <person name="Ohm R."/>
            <person name="Sun H."/>
            <person name="Tunlid A."/>
            <person name="Henrissat B."/>
            <person name="Grigoriev I.V."/>
            <person name="Hibbett D.S."/>
            <person name="Martin F."/>
        </authorList>
    </citation>
    <scope>NUCLEOTIDE SEQUENCE [LARGE SCALE GENOMIC DNA]</scope>
    <source>
        <strain evidence="2">Ve08.2h10</strain>
    </source>
</reference>
<sequence length="58" mass="6122">MASVAPPFRDVCGSPPDGAQMKFLASKTSRFGKWQPGLGGFARYGFALSSFGSDSFSI</sequence>
<evidence type="ECO:0000313" key="1">
    <source>
        <dbReference type="EMBL" id="KIK72643.1"/>
    </source>
</evidence>
<gene>
    <name evidence="1" type="ORF">PAXRUDRAFT_636257</name>
</gene>